<protein>
    <submittedName>
        <fullName evidence="1">Uncharacterized protein</fullName>
    </submittedName>
</protein>
<dbReference type="AlphaFoldDB" id="A0A0F2TKI3"/>
<evidence type="ECO:0000313" key="2">
    <source>
        <dbReference type="Proteomes" id="UP000033699"/>
    </source>
</evidence>
<gene>
    <name evidence="1" type="ORF">VM95_05885</name>
</gene>
<sequence>MGFDGKGQMSLLLTIGDGEDPKSAVWTGKAPVGAAAGRTEDAVTFTDLAVQQMPGGFSAKASGSLKCESQDGLL</sequence>
<reference evidence="1 2" key="1">
    <citation type="submission" date="2015-02" db="EMBL/GenBank/DDBJ databases">
        <authorList>
            <person name="Ju K.-S."/>
            <person name="Doroghazi J.R."/>
            <person name="Metcalf W."/>
        </authorList>
    </citation>
    <scope>NUCLEOTIDE SEQUENCE [LARGE SCALE GENOMIC DNA]</scope>
    <source>
        <strain evidence="1 2">ATCC 31215</strain>
    </source>
</reference>
<proteinExistence type="predicted"/>
<comment type="caution">
    <text evidence="1">The sequence shown here is derived from an EMBL/GenBank/DDBJ whole genome shotgun (WGS) entry which is preliminary data.</text>
</comment>
<name>A0A0F2TKI3_STRR3</name>
<dbReference type="Proteomes" id="UP000033699">
    <property type="component" value="Unassembled WGS sequence"/>
</dbReference>
<organism evidence="1 2">
    <name type="scientific">Streptomyces rubellomurinus (strain ATCC 31215)</name>
    <dbReference type="NCBI Taxonomy" id="359131"/>
    <lineage>
        <taxon>Bacteria</taxon>
        <taxon>Bacillati</taxon>
        <taxon>Actinomycetota</taxon>
        <taxon>Actinomycetes</taxon>
        <taxon>Kitasatosporales</taxon>
        <taxon>Streptomycetaceae</taxon>
        <taxon>Streptomyces</taxon>
    </lineage>
</organism>
<dbReference type="PATRIC" id="fig|359131.3.peg.6265"/>
<keyword evidence="2" id="KW-1185">Reference proteome</keyword>
<accession>A0A0F2TKI3</accession>
<dbReference type="EMBL" id="JZKH01000007">
    <property type="protein sequence ID" value="KJS63001.1"/>
    <property type="molecule type" value="Genomic_DNA"/>
</dbReference>
<evidence type="ECO:0000313" key="1">
    <source>
        <dbReference type="EMBL" id="KJS63001.1"/>
    </source>
</evidence>